<evidence type="ECO:0000256" key="4">
    <source>
        <dbReference type="ARBA" id="ARBA00022840"/>
    </source>
</evidence>
<dbReference type="GO" id="GO:0003724">
    <property type="term" value="F:RNA helicase activity"/>
    <property type="evidence" value="ECO:0007669"/>
    <property type="project" value="TreeGrafter"/>
</dbReference>
<proteinExistence type="predicted"/>
<dbReference type="WBParaSite" id="ECPE_0000796401-mRNA-1">
    <property type="protein sequence ID" value="ECPE_0000796401-mRNA-1"/>
    <property type="gene ID" value="ECPE_0000796401"/>
</dbReference>
<evidence type="ECO:0000256" key="1">
    <source>
        <dbReference type="ARBA" id="ARBA00022741"/>
    </source>
</evidence>
<evidence type="ECO:0000256" key="3">
    <source>
        <dbReference type="ARBA" id="ARBA00022806"/>
    </source>
</evidence>
<dbReference type="GO" id="GO:0016787">
    <property type="term" value="F:hydrolase activity"/>
    <property type="evidence" value="ECO:0007669"/>
    <property type="project" value="UniProtKB-KW"/>
</dbReference>
<dbReference type="InterPro" id="IPR050079">
    <property type="entry name" value="DEAD_box_RNA_helicase"/>
</dbReference>
<name>A0A183ALV8_9TREM</name>
<dbReference type="Pfam" id="PF00271">
    <property type="entry name" value="Helicase_C"/>
    <property type="match status" value="1"/>
</dbReference>
<gene>
    <name evidence="7" type="ORF">ECPE_LOCUS7943</name>
</gene>
<dbReference type="Proteomes" id="UP000272942">
    <property type="component" value="Unassembled WGS sequence"/>
</dbReference>
<accession>A0A183ALV8</accession>
<feature type="compositionally biased region" description="Polar residues" evidence="5">
    <location>
        <begin position="194"/>
        <end position="208"/>
    </location>
</feature>
<dbReference type="InterPro" id="IPR027417">
    <property type="entry name" value="P-loop_NTPase"/>
</dbReference>
<dbReference type="InterPro" id="IPR001650">
    <property type="entry name" value="Helicase_C-like"/>
</dbReference>
<evidence type="ECO:0000259" key="6">
    <source>
        <dbReference type="PROSITE" id="PS51194"/>
    </source>
</evidence>
<dbReference type="OrthoDB" id="10261904at2759"/>
<evidence type="ECO:0000313" key="7">
    <source>
        <dbReference type="EMBL" id="VDP82405.1"/>
    </source>
</evidence>
<dbReference type="PANTHER" id="PTHR47959">
    <property type="entry name" value="ATP-DEPENDENT RNA HELICASE RHLE-RELATED"/>
    <property type="match status" value="1"/>
</dbReference>
<dbReference type="GO" id="GO:0005524">
    <property type="term" value="F:ATP binding"/>
    <property type="evidence" value="ECO:0007669"/>
    <property type="project" value="UniProtKB-KW"/>
</dbReference>
<organism evidence="9">
    <name type="scientific">Echinostoma caproni</name>
    <dbReference type="NCBI Taxonomy" id="27848"/>
    <lineage>
        <taxon>Eukaryota</taxon>
        <taxon>Metazoa</taxon>
        <taxon>Spiralia</taxon>
        <taxon>Lophotrochozoa</taxon>
        <taxon>Platyhelminthes</taxon>
        <taxon>Trematoda</taxon>
        <taxon>Digenea</taxon>
        <taxon>Plagiorchiida</taxon>
        <taxon>Echinostomata</taxon>
        <taxon>Echinostomatoidea</taxon>
        <taxon>Echinostomatidae</taxon>
        <taxon>Echinostoma</taxon>
    </lineage>
</organism>
<keyword evidence="8" id="KW-1185">Reference proteome</keyword>
<dbReference type="Gene3D" id="3.40.50.300">
    <property type="entry name" value="P-loop containing nucleotide triphosphate hydrolases"/>
    <property type="match status" value="1"/>
</dbReference>
<evidence type="ECO:0000313" key="9">
    <source>
        <dbReference type="WBParaSite" id="ECPE_0000796401-mRNA-1"/>
    </source>
</evidence>
<feature type="compositionally biased region" description="Basic and acidic residues" evidence="5">
    <location>
        <begin position="282"/>
        <end position="291"/>
    </location>
</feature>
<evidence type="ECO:0000313" key="8">
    <source>
        <dbReference type="Proteomes" id="UP000272942"/>
    </source>
</evidence>
<feature type="region of interest" description="Disordered" evidence="5">
    <location>
        <begin position="254"/>
        <end position="316"/>
    </location>
</feature>
<dbReference type="EMBL" id="UZAN01045296">
    <property type="protein sequence ID" value="VDP82405.1"/>
    <property type="molecule type" value="Genomic_DNA"/>
</dbReference>
<keyword evidence="1" id="KW-0547">Nucleotide-binding</keyword>
<feature type="compositionally biased region" description="Acidic residues" evidence="5">
    <location>
        <begin position="175"/>
        <end position="191"/>
    </location>
</feature>
<feature type="compositionally biased region" description="Basic and acidic residues" evidence="5">
    <location>
        <begin position="263"/>
        <end position="274"/>
    </location>
</feature>
<feature type="region of interest" description="Disordered" evidence="5">
    <location>
        <begin position="161"/>
        <end position="223"/>
    </location>
</feature>
<reference evidence="9" key="1">
    <citation type="submission" date="2016-06" db="UniProtKB">
        <authorList>
            <consortium name="WormBaseParasite"/>
        </authorList>
    </citation>
    <scope>IDENTIFICATION</scope>
</reference>
<protein>
    <submittedName>
        <fullName evidence="9">Helicase C-terminal domain-containing protein</fullName>
    </submittedName>
</protein>
<feature type="domain" description="Helicase C-terminal" evidence="6">
    <location>
        <begin position="1"/>
        <end position="120"/>
    </location>
</feature>
<keyword evidence="4" id="KW-0067">ATP-binding</keyword>
<dbReference type="AlphaFoldDB" id="A0A183ALV8"/>
<keyword evidence="3" id="KW-0347">Helicase</keyword>
<evidence type="ECO:0000256" key="5">
    <source>
        <dbReference type="SAM" id="MobiDB-lite"/>
    </source>
</evidence>
<keyword evidence="2" id="KW-0378">Hydrolase</keyword>
<dbReference type="GO" id="GO:0005829">
    <property type="term" value="C:cytosol"/>
    <property type="evidence" value="ECO:0007669"/>
    <property type="project" value="TreeGrafter"/>
</dbReference>
<dbReference type="PROSITE" id="PS51194">
    <property type="entry name" value="HELICASE_CTER"/>
    <property type="match status" value="1"/>
</dbReference>
<dbReference type="SUPFAM" id="SSF52540">
    <property type="entry name" value="P-loop containing nucleoside triphosphate hydrolases"/>
    <property type="match status" value="1"/>
</dbReference>
<evidence type="ECO:0000256" key="2">
    <source>
        <dbReference type="ARBA" id="ARBA00022801"/>
    </source>
</evidence>
<sequence>MTKDVVKLRRAALASDAVLVRCLSEMAESTVGGHLVSGPQTAVVLQGLDMPNVQLVINYSVPLSEKTYRHRIGRTARAGQPGTAITLITRDVAHSFLELEASLAPYLPVRADGPQKAPVACIPRWPIPIPGPTGKQGMLTRRRLADEAWSKAGKLIRSQDAERKKALARNRGVADDDDISDEDEEMDETDNTDSAYSESSVSDGNIRSHQPVPNKPSVDESDRLDPVQTLNMPLATSGLAGIQAARQTWRALTRERRKRRRERQAIRESHRENKGWGLRTLKATERKRNDQADVDADTSDAVAATEEEDLSDTDHLRFEETLKAKYSKTEKGAKRVHKL</sequence>
<dbReference type="PANTHER" id="PTHR47959:SF1">
    <property type="entry name" value="ATP-DEPENDENT RNA HELICASE DBPA"/>
    <property type="match status" value="1"/>
</dbReference>
<reference evidence="7 8" key="2">
    <citation type="submission" date="2018-11" db="EMBL/GenBank/DDBJ databases">
        <authorList>
            <consortium name="Pathogen Informatics"/>
        </authorList>
    </citation>
    <scope>NUCLEOTIDE SEQUENCE [LARGE SCALE GENOMIC DNA]</scope>
    <source>
        <strain evidence="7 8">Egypt</strain>
    </source>
</reference>